<evidence type="ECO:0000256" key="1">
    <source>
        <dbReference type="SAM" id="SignalP"/>
    </source>
</evidence>
<evidence type="ECO:0000313" key="3">
    <source>
        <dbReference type="Proteomes" id="UP000197138"/>
    </source>
</evidence>
<feature type="signal peptide" evidence="1">
    <location>
        <begin position="1"/>
        <end position="26"/>
    </location>
</feature>
<name>A0A218W0Q3_PUNGR</name>
<gene>
    <name evidence="2" type="ORF">CDL15_Pgr013542</name>
</gene>
<proteinExistence type="predicted"/>
<protein>
    <recommendedName>
        <fullName evidence="4">Embryo surrounding factor 1 brassicaceae domain-containing protein</fullName>
    </recommendedName>
</protein>
<feature type="chain" id="PRO_5012736198" description="Embryo surrounding factor 1 brassicaceae domain-containing protein" evidence="1">
    <location>
        <begin position="27"/>
        <end position="97"/>
    </location>
</feature>
<reference evidence="3" key="1">
    <citation type="journal article" date="2017" name="Plant J.">
        <title>The pomegranate (Punica granatum L.) genome and the genomics of punicalagin biosynthesis.</title>
        <authorList>
            <person name="Qin G."/>
            <person name="Xu C."/>
            <person name="Ming R."/>
            <person name="Tang H."/>
            <person name="Guyot R."/>
            <person name="Kramer E.M."/>
            <person name="Hu Y."/>
            <person name="Yi X."/>
            <person name="Qi Y."/>
            <person name="Xu X."/>
            <person name="Gao Z."/>
            <person name="Pan H."/>
            <person name="Jian J."/>
            <person name="Tian Y."/>
            <person name="Yue Z."/>
            <person name="Xu Y."/>
        </authorList>
    </citation>
    <scope>NUCLEOTIDE SEQUENCE [LARGE SCALE GENOMIC DNA]</scope>
    <source>
        <strain evidence="3">cv. Dabenzi</strain>
    </source>
</reference>
<evidence type="ECO:0000313" key="2">
    <source>
        <dbReference type="EMBL" id="OWM66325.1"/>
    </source>
</evidence>
<organism evidence="2 3">
    <name type="scientific">Punica granatum</name>
    <name type="common">Pomegranate</name>
    <dbReference type="NCBI Taxonomy" id="22663"/>
    <lineage>
        <taxon>Eukaryota</taxon>
        <taxon>Viridiplantae</taxon>
        <taxon>Streptophyta</taxon>
        <taxon>Embryophyta</taxon>
        <taxon>Tracheophyta</taxon>
        <taxon>Spermatophyta</taxon>
        <taxon>Magnoliopsida</taxon>
        <taxon>eudicotyledons</taxon>
        <taxon>Gunneridae</taxon>
        <taxon>Pentapetalae</taxon>
        <taxon>rosids</taxon>
        <taxon>malvids</taxon>
        <taxon>Myrtales</taxon>
        <taxon>Lythraceae</taxon>
        <taxon>Punica</taxon>
    </lineage>
</organism>
<dbReference type="AlphaFoldDB" id="A0A218W0Q3"/>
<accession>A0A218W0Q3</accession>
<comment type="caution">
    <text evidence="2">The sequence shown here is derived from an EMBL/GenBank/DDBJ whole genome shotgun (WGS) entry which is preliminary data.</text>
</comment>
<keyword evidence="1" id="KW-0732">Signal</keyword>
<dbReference type="Proteomes" id="UP000197138">
    <property type="component" value="Unassembled WGS sequence"/>
</dbReference>
<dbReference type="EMBL" id="MTKT01005554">
    <property type="protein sequence ID" value="OWM66325.1"/>
    <property type="molecule type" value="Genomic_DNA"/>
</dbReference>
<evidence type="ECO:0008006" key="4">
    <source>
        <dbReference type="Google" id="ProtNLM"/>
    </source>
</evidence>
<sequence length="97" mass="10853">MGFRFSQFTCAFLFISLAIGIGVVQAITLLIPECRELSICGNGREPCFCCKPPESSKWFQCFNDLRTCQVNCSPWNLPHGRLSKLSNRRTVSALSGF</sequence>